<dbReference type="AlphaFoldDB" id="A0A915KWH0"/>
<evidence type="ECO:0000313" key="2">
    <source>
        <dbReference type="WBParaSite" id="nRc.2.0.1.t41880-RA"/>
    </source>
</evidence>
<dbReference type="Proteomes" id="UP000887565">
    <property type="component" value="Unplaced"/>
</dbReference>
<accession>A0A915KWH0</accession>
<organism evidence="1 2">
    <name type="scientific">Romanomermis culicivorax</name>
    <name type="common">Nematode worm</name>
    <dbReference type="NCBI Taxonomy" id="13658"/>
    <lineage>
        <taxon>Eukaryota</taxon>
        <taxon>Metazoa</taxon>
        <taxon>Ecdysozoa</taxon>
        <taxon>Nematoda</taxon>
        <taxon>Enoplea</taxon>
        <taxon>Dorylaimia</taxon>
        <taxon>Mermithida</taxon>
        <taxon>Mermithoidea</taxon>
        <taxon>Mermithidae</taxon>
        <taxon>Romanomermis</taxon>
    </lineage>
</organism>
<evidence type="ECO:0000313" key="1">
    <source>
        <dbReference type="Proteomes" id="UP000887565"/>
    </source>
</evidence>
<reference evidence="2" key="1">
    <citation type="submission" date="2022-11" db="UniProtKB">
        <authorList>
            <consortium name="WormBaseParasite"/>
        </authorList>
    </citation>
    <scope>IDENTIFICATION</scope>
</reference>
<protein>
    <submittedName>
        <fullName evidence="2">Uncharacterized protein</fullName>
    </submittedName>
</protein>
<keyword evidence="1" id="KW-1185">Reference proteome</keyword>
<dbReference type="WBParaSite" id="nRc.2.0.1.t41880-RA">
    <property type="protein sequence ID" value="nRc.2.0.1.t41880-RA"/>
    <property type="gene ID" value="nRc.2.0.1.g41880"/>
</dbReference>
<sequence>MIKAANNTSDSLRPVSHDMETKYDILDIFQNYRNKFRCALETQYPENIGASRRLRMTFFSKLQNTSLINHFDLKIFTDILSSLAEKWILSSEEI</sequence>
<proteinExistence type="predicted"/>
<name>A0A915KWH0_ROMCU</name>